<dbReference type="AlphaFoldDB" id="A0A0F9MD48"/>
<organism evidence="1">
    <name type="scientific">marine sediment metagenome</name>
    <dbReference type="NCBI Taxonomy" id="412755"/>
    <lineage>
        <taxon>unclassified sequences</taxon>
        <taxon>metagenomes</taxon>
        <taxon>ecological metagenomes</taxon>
    </lineage>
</organism>
<protein>
    <submittedName>
        <fullName evidence="1">Uncharacterized protein</fullName>
    </submittedName>
</protein>
<evidence type="ECO:0000313" key="1">
    <source>
        <dbReference type="EMBL" id="KKN03729.1"/>
    </source>
</evidence>
<sequence>MNITIEIPDGKYCNDGKQSCLLWKYGGSGSFSPPFCKRFMRHPESERHKFPFESSIKLSECRRMIECS</sequence>
<name>A0A0F9MD48_9ZZZZ</name>
<proteinExistence type="predicted"/>
<gene>
    <name evidence="1" type="ORF">LCGC14_1104880</name>
</gene>
<accession>A0A0F9MD48</accession>
<dbReference type="EMBL" id="LAZR01005003">
    <property type="protein sequence ID" value="KKN03729.1"/>
    <property type="molecule type" value="Genomic_DNA"/>
</dbReference>
<comment type="caution">
    <text evidence="1">The sequence shown here is derived from an EMBL/GenBank/DDBJ whole genome shotgun (WGS) entry which is preliminary data.</text>
</comment>
<reference evidence="1" key="1">
    <citation type="journal article" date="2015" name="Nature">
        <title>Complex archaea that bridge the gap between prokaryotes and eukaryotes.</title>
        <authorList>
            <person name="Spang A."/>
            <person name="Saw J.H."/>
            <person name="Jorgensen S.L."/>
            <person name="Zaremba-Niedzwiedzka K."/>
            <person name="Martijn J."/>
            <person name="Lind A.E."/>
            <person name="van Eijk R."/>
            <person name="Schleper C."/>
            <person name="Guy L."/>
            <person name="Ettema T.J."/>
        </authorList>
    </citation>
    <scope>NUCLEOTIDE SEQUENCE</scope>
</reference>